<gene>
    <name evidence="2" type="ORF">OBBRIDRAFT_840063</name>
</gene>
<keyword evidence="3" id="KW-1185">Reference proteome</keyword>
<dbReference type="EMBL" id="KV722749">
    <property type="protein sequence ID" value="OCH83971.1"/>
    <property type="molecule type" value="Genomic_DNA"/>
</dbReference>
<feature type="compositionally biased region" description="Low complexity" evidence="1">
    <location>
        <begin position="471"/>
        <end position="499"/>
    </location>
</feature>
<sequence length="586" mass="63085">MGKTKWLPKETELLEQEYASPEIQALLAKRDRGAMRLAANIMSAKYMALFGTIRAAETDAEFEFRRSLRKSRSGRANTEQMRGETEEECRNRLSEIPDRVYGWLKYQSDHRLSRSPPSLTDSSGLQARHLLSGWDIYKRERGSVTSSAEDEALPGRIQEWTAKVRAEYDALDVNAKAELDRKAAEENDRLTHSEAPSSEDTMEALRQKEAERVKNVRRFDAQVENVIEKWHTKTGFVTMCITGGVTQHGKLQAYIKCSGRDKCGRTFDEKLIEIGDLTRERLCNYFEHFMLDCFEKPTNDSTQSADTTRIAWGEVDKAVVASKSGHVEGSTMSPLVQEVSAGSESGRIGSAIASPPAPEVFAGLESRQIEGATVEGATTSPPASPEVGTTASPSSRQIGGASVEGATTSPPASPEVGATASPPAPEVSAGSGSRQIKSATASSLKVGATASPPAPEVSTGSGSGQIEGATASPPASEVEVAAPVEAAQTCTPTMTPRSTRMTRKIAVPNEAVELQVGEEVSGAQRKRRGQRTTAASASEGSEALKSSAKTSKKVRGTHTEVSLPSMLPERSQRVRKASARAMQRDP</sequence>
<feature type="compositionally biased region" description="Polar residues" evidence="1">
    <location>
        <begin position="376"/>
        <end position="397"/>
    </location>
</feature>
<feature type="compositionally biased region" description="Basic and acidic residues" evidence="1">
    <location>
        <begin position="81"/>
        <end position="90"/>
    </location>
</feature>
<proteinExistence type="predicted"/>
<dbReference type="OrthoDB" id="2754443at2759"/>
<reference evidence="2 3" key="1">
    <citation type="submission" date="2016-07" db="EMBL/GenBank/DDBJ databases">
        <title>Draft genome of the white-rot fungus Obba rivulosa 3A-2.</title>
        <authorList>
            <consortium name="DOE Joint Genome Institute"/>
            <person name="Miettinen O."/>
            <person name="Riley R."/>
            <person name="Acob R."/>
            <person name="Barry K."/>
            <person name="Cullen D."/>
            <person name="De Vries R."/>
            <person name="Hainaut M."/>
            <person name="Hatakka A."/>
            <person name="Henrissat B."/>
            <person name="Hilden K."/>
            <person name="Kuo R."/>
            <person name="Labutti K."/>
            <person name="Lipzen A."/>
            <person name="Makela M.R."/>
            <person name="Sandor L."/>
            <person name="Spatafora J.W."/>
            <person name="Grigoriev I.V."/>
            <person name="Hibbett D.S."/>
        </authorList>
    </citation>
    <scope>NUCLEOTIDE SEQUENCE [LARGE SCALE GENOMIC DNA]</scope>
    <source>
        <strain evidence="2 3">3A-2</strain>
    </source>
</reference>
<organism evidence="2 3">
    <name type="scientific">Obba rivulosa</name>
    <dbReference type="NCBI Taxonomy" id="1052685"/>
    <lineage>
        <taxon>Eukaryota</taxon>
        <taxon>Fungi</taxon>
        <taxon>Dikarya</taxon>
        <taxon>Basidiomycota</taxon>
        <taxon>Agaricomycotina</taxon>
        <taxon>Agaricomycetes</taxon>
        <taxon>Polyporales</taxon>
        <taxon>Gelatoporiaceae</taxon>
        <taxon>Obba</taxon>
    </lineage>
</organism>
<feature type="compositionally biased region" description="Low complexity" evidence="1">
    <location>
        <begin position="534"/>
        <end position="549"/>
    </location>
</feature>
<evidence type="ECO:0000313" key="3">
    <source>
        <dbReference type="Proteomes" id="UP000250043"/>
    </source>
</evidence>
<protein>
    <submittedName>
        <fullName evidence="2">Uncharacterized protein</fullName>
    </submittedName>
</protein>
<feature type="region of interest" description="Disordered" evidence="1">
    <location>
        <begin position="182"/>
        <end position="202"/>
    </location>
</feature>
<name>A0A8E2AGI5_9APHY</name>
<feature type="region of interest" description="Disordered" evidence="1">
    <location>
        <begin position="515"/>
        <end position="586"/>
    </location>
</feature>
<feature type="compositionally biased region" description="Basic and acidic residues" evidence="1">
    <location>
        <begin position="182"/>
        <end position="192"/>
    </location>
</feature>
<dbReference type="Proteomes" id="UP000250043">
    <property type="component" value="Unassembled WGS sequence"/>
</dbReference>
<evidence type="ECO:0000256" key="1">
    <source>
        <dbReference type="SAM" id="MobiDB-lite"/>
    </source>
</evidence>
<evidence type="ECO:0000313" key="2">
    <source>
        <dbReference type="EMBL" id="OCH83971.1"/>
    </source>
</evidence>
<dbReference type="AlphaFoldDB" id="A0A8E2AGI5"/>
<feature type="region of interest" description="Disordered" evidence="1">
    <location>
        <begin position="71"/>
        <end position="90"/>
    </location>
</feature>
<accession>A0A8E2AGI5</accession>
<feature type="compositionally biased region" description="Polar residues" evidence="1">
    <location>
        <begin position="430"/>
        <end position="443"/>
    </location>
</feature>
<feature type="region of interest" description="Disordered" evidence="1">
    <location>
        <begin position="373"/>
        <end position="503"/>
    </location>
</feature>